<dbReference type="STRING" id="599839.J4HWG5"/>
<dbReference type="Proteomes" id="UP000006352">
    <property type="component" value="Unassembled WGS sequence"/>
</dbReference>
<evidence type="ECO:0000313" key="6">
    <source>
        <dbReference type="Proteomes" id="UP000006352"/>
    </source>
</evidence>
<gene>
    <name evidence="3" type="primary">cyn1</name>
    <name evidence="5" type="ORF">FIBRA_04302</name>
</gene>
<evidence type="ECO:0000259" key="4">
    <source>
        <dbReference type="SMART" id="SM01116"/>
    </source>
</evidence>
<accession>J4HWG5</accession>
<reference evidence="5 6" key="1">
    <citation type="journal article" date="2012" name="Appl. Environ. Microbiol.">
        <title>Short-read sequencing for genomic analysis of the brown rot fungus Fibroporia radiculosa.</title>
        <authorList>
            <person name="Tang J.D."/>
            <person name="Perkins A.D."/>
            <person name="Sonstegard T.S."/>
            <person name="Schroeder S.G."/>
            <person name="Burgess S.C."/>
            <person name="Diehl S.V."/>
        </authorList>
    </citation>
    <scope>NUCLEOTIDE SEQUENCE [LARGE SCALE GENOMIC DNA]</scope>
    <source>
        <strain evidence="5 6">TFFH 294</strain>
    </source>
</reference>
<organism evidence="5 6">
    <name type="scientific">Fibroporia radiculosa</name>
    <dbReference type="NCBI Taxonomy" id="599839"/>
    <lineage>
        <taxon>Eukaryota</taxon>
        <taxon>Fungi</taxon>
        <taxon>Dikarya</taxon>
        <taxon>Basidiomycota</taxon>
        <taxon>Agaricomycotina</taxon>
        <taxon>Agaricomycetes</taxon>
        <taxon>Polyporales</taxon>
        <taxon>Fibroporiaceae</taxon>
        <taxon>Fibroporia</taxon>
    </lineage>
</organism>
<dbReference type="Gene3D" id="1.10.260.40">
    <property type="entry name" value="lambda repressor-like DNA-binding domains"/>
    <property type="match status" value="1"/>
</dbReference>
<evidence type="ECO:0000256" key="3">
    <source>
        <dbReference type="HAMAP-Rule" id="MF_03139"/>
    </source>
</evidence>
<comment type="similarity">
    <text evidence="3">Belongs to the cyanase family.</text>
</comment>
<dbReference type="NCBIfam" id="TIGR00673">
    <property type="entry name" value="cynS"/>
    <property type="match status" value="1"/>
</dbReference>
<dbReference type="CDD" id="cd00559">
    <property type="entry name" value="Cyanase_C"/>
    <property type="match status" value="1"/>
</dbReference>
<dbReference type="PRINTS" id="PR01693">
    <property type="entry name" value="CYANASE"/>
</dbReference>
<dbReference type="SMART" id="SM01116">
    <property type="entry name" value="Cyanate_lyase"/>
    <property type="match status" value="1"/>
</dbReference>
<dbReference type="GO" id="GO:0003677">
    <property type="term" value="F:DNA binding"/>
    <property type="evidence" value="ECO:0007669"/>
    <property type="project" value="InterPro"/>
</dbReference>
<dbReference type="PANTHER" id="PTHR34186:SF2">
    <property type="entry name" value="CYANATE HYDRATASE"/>
    <property type="match status" value="1"/>
</dbReference>
<dbReference type="PIRSF" id="PIRSF001263">
    <property type="entry name" value="Cyanate_hydratas"/>
    <property type="match status" value="1"/>
</dbReference>
<dbReference type="SUPFAM" id="SSF47413">
    <property type="entry name" value="lambda repressor-like DNA-binding domains"/>
    <property type="match status" value="1"/>
</dbReference>
<dbReference type="OrthoDB" id="10019422at2759"/>
<dbReference type="HAMAP" id="MF_00535">
    <property type="entry name" value="Cyanate_hydrat"/>
    <property type="match status" value="1"/>
</dbReference>
<feature type="domain" description="Cyanate lyase C-terminal" evidence="4">
    <location>
        <begin position="103"/>
        <end position="175"/>
    </location>
</feature>
<proteinExistence type="inferred from homology"/>
<name>J4HWG5_9APHY</name>
<evidence type="ECO:0000313" key="5">
    <source>
        <dbReference type="EMBL" id="CCM02222.1"/>
    </source>
</evidence>
<protein>
    <recommendedName>
        <fullName evidence="3">Cyanate hydratase</fullName>
        <shortName evidence="3">Cyanase</shortName>
        <ecNumber evidence="3">4.2.1.104</ecNumber>
    </recommendedName>
    <alternativeName>
        <fullName evidence="3">Cyanate hydrolase</fullName>
    </alternativeName>
    <alternativeName>
        <fullName evidence="3">Cyanate lyase</fullName>
    </alternativeName>
</protein>
<dbReference type="SUPFAM" id="SSF55234">
    <property type="entry name" value="Cyanase C-terminal domain"/>
    <property type="match status" value="1"/>
</dbReference>
<dbReference type="Pfam" id="PF02560">
    <property type="entry name" value="Cyanate_lyase"/>
    <property type="match status" value="1"/>
</dbReference>
<evidence type="ECO:0000256" key="1">
    <source>
        <dbReference type="ARBA" id="ARBA00003561"/>
    </source>
</evidence>
<feature type="active site" evidence="3">
    <location>
        <position position="119"/>
    </location>
</feature>
<dbReference type="EMBL" id="HE797068">
    <property type="protein sequence ID" value="CCM02222.1"/>
    <property type="molecule type" value="Genomic_DNA"/>
</dbReference>
<dbReference type="GO" id="GO:0008824">
    <property type="term" value="F:cyanate hydratase activity"/>
    <property type="evidence" value="ECO:0007669"/>
    <property type="project" value="UniProtKB-UniRule"/>
</dbReference>
<dbReference type="InterPro" id="IPR003712">
    <property type="entry name" value="Cyanate_lyase_C"/>
</dbReference>
<dbReference type="AlphaFoldDB" id="J4HWG5"/>
<comment type="function">
    <text evidence="1 3">Catalyzes the reaction of cyanate with bicarbonate to produce ammonia and carbon dioxide.</text>
</comment>
<feature type="active site" evidence="3">
    <location>
        <position position="116"/>
    </location>
</feature>
<feature type="active site" evidence="3">
    <location>
        <position position="142"/>
    </location>
</feature>
<keyword evidence="6" id="KW-1185">Reference proteome</keyword>
<dbReference type="RefSeq" id="XP_012181505.1">
    <property type="nucleotide sequence ID" value="XM_012326115.1"/>
</dbReference>
<dbReference type="GeneID" id="24097133"/>
<comment type="catalytic activity">
    <reaction evidence="3">
        <text>cyanate + hydrogencarbonate + 3 H(+) = NH4(+) + 2 CO2</text>
        <dbReference type="Rhea" id="RHEA:11120"/>
        <dbReference type="ChEBI" id="CHEBI:15378"/>
        <dbReference type="ChEBI" id="CHEBI:16526"/>
        <dbReference type="ChEBI" id="CHEBI:17544"/>
        <dbReference type="ChEBI" id="CHEBI:28938"/>
        <dbReference type="ChEBI" id="CHEBI:29195"/>
        <dbReference type="EC" id="4.2.1.104"/>
    </reaction>
</comment>
<dbReference type="InterPro" id="IPR010982">
    <property type="entry name" value="Lambda_DNA-bd_dom_sf"/>
</dbReference>
<dbReference type="EC" id="4.2.1.104" evidence="3"/>
<dbReference type="InterPro" id="IPR036581">
    <property type="entry name" value="Cyanate_lyase_C_sf"/>
</dbReference>
<keyword evidence="2 3" id="KW-0456">Lyase</keyword>
<sequence length="175" mass="19449">MSLKVNATSEPFADLPPICATLFEAKAKKGAFGYFKDARVTFEDIAKAIGRDEVWVAAMFYGQGIMPQAKLSADELASLAQFLNIPAESVKADIGAEWWPRRGLGPMPPTDPVLYRLYEGVMVYGNAIKAIIHEKFGDGIMSMIDCKVNIERKPDPKGDRVILTFDGKFLPYLKW</sequence>
<evidence type="ECO:0000256" key="2">
    <source>
        <dbReference type="ARBA" id="ARBA00023239"/>
    </source>
</evidence>
<dbReference type="InParanoid" id="J4HWG5"/>
<dbReference type="PANTHER" id="PTHR34186">
    <property type="entry name" value="CYANATE HYDRATASE"/>
    <property type="match status" value="1"/>
</dbReference>
<dbReference type="InterPro" id="IPR008076">
    <property type="entry name" value="Cyanase"/>
</dbReference>
<dbReference type="HOGENOM" id="CLU_103452_0_1_1"/>
<dbReference type="Gene3D" id="3.30.1160.10">
    <property type="entry name" value="Cyanate lyase, C-terminal domain"/>
    <property type="match status" value="1"/>
</dbReference>